<dbReference type="InterPro" id="IPR011066">
    <property type="entry name" value="MscS_channel_C_sf"/>
</dbReference>
<dbReference type="Gene3D" id="3.30.70.100">
    <property type="match status" value="1"/>
</dbReference>
<dbReference type="EMBL" id="JAHLFV010000016">
    <property type="protein sequence ID" value="MBU3849087.1"/>
    <property type="molecule type" value="Genomic_DNA"/>
</dbReference>
<dbReference type="GO" id="GO:0016020">
    <property type="term" value="C:membrane"/>
    <property type="evidence" value="ECO:0007669"/>
    <property type="project" value="InterPro"/>
</dbReference>
<dbReference type="Pfam" id="PF21082">
    <property type="entry name" value="MS_channel_3rd"/>
    <property type="match status" value="1"/>
</dbReference>
<dbReference type="InterPro" id="IPR045275">
    <property type="entry name" value="MscS_archaea/bacteria_type"/>
</dbReference>
<sequence>KTPEFQMVRIPNQTILNTNLHNTSFYPTRRINITVSVAYDTDLEKAMSILRSIPGKSDLILKDPEPFVFYDGFGSSAIDLKIAVWFKNEDLIAVKNFMYVEIKKAFDEAGIEIPFNQIVVTQNT</sequence>
<dbReference type="GO" id="GO:0008381">
    <property type="term" value="F:mechanosensitive monoatomic ion channel activity"/>
    <property type="evidence" value="ECO:0007669"/>
    <property type="project" value="InterPro"/>
</dbReference>
<name>A0A9E2L1F2_9SPIR</name>
<dbReference type="SUPFAM" id="SSF82689">
    <property type="entry name" value="Mechanosensitive channel protein MscS (YggB), C-terminal domain"/>
    <property type="match status" value="1"/>
</dbReference>
<feature type="non-terminal residue" evidence="2">
    <location>
        <position position="1"/>
    </location>
</feature>
<dbReference type="InterPro" id="IPR049278">
    <property type="entry name" value="MS_channel_C"/>
</dbReference>
<protein>
    <submittedName>
        <fullName evidence="2">Mechanosensitive ion channel family protein</fullName>
    </submittedName>
</protein>
<dbReference type="PANTHER" id="PTHR30221">
    <property type="entry name" value="SMALL-CONDUCTANCE MECHANOSENSITIVE CHANNEL"/>
    <property type="match status" value="1"/>
</dbReference>
<proteinExistence type="predicted"/>
<reference evidence="2" key="2">
    <citation type="submission" date="2021-04" db="EMBL/GenBank/DDBJ databases">
        <authorList>
            <person name="Gilroy R."/>
        </authorList>
    </citation>
    <scope>NUCLEOTIDE SEQUENCE</scope>
    <source>
        <strain evidence="2">Gambia15-2214</strain>
    </source>
</reference>
<dbReference type="PANTHER" id="PTHR30221:SF1">
    <property type="entry name" value="SMALL-CONDUCTANCE MECHANOSENSITIVE CHANNEL"/>
    <property type="match status" value="1"/>
</dbReference>
<dbReference type="Proteomes" id="UP000823914">
    <property type="component" value="Unassembled WGS sequence"/>
</dbReference>
<gene>
    <name evidence="2" type="ORF">IAA16_00805</name>
</gene>
<evidence type="ECO:0000259" key="1">
    <source>
        <dbReference type="Pfam" id="PF21082"/>
    </source>
</evidence>
<accession>A0A9E2L1F2</accession>
<comment type="caution">
    <text evidence="2">The sequence shown here is derived from an EMBL/GenBank/DDBJ whole genome shotgun (WGS) entry which is preliminary data.</text>
</comment>
<feature type="domain" description="Mechanosensitive ion channel MscS C-terminal" evidence="1">
    <location>
        <begin position="31"/>
        <end position="113"/>
    </location>
</feature>
<dbReference type="AlphaFoldDB" id="A0A9E2L1F2"/>
<reference evidence="2" key="1">
    <citation type="journal article" date="2021" name="PeerJ">
        <title>Extensive microbial diversity within the chicken gut microbiome revealed by metagenomics and culture.</title>
        <authorList>
            <person name="Gilroy R."/>
            <person name="Ravi A."/>
            <person name="Getino M."/>
            <person name="Pursley I."/>
            <person name="Horton D.L."/>
            <person name="Alikhan N.F."/>
            <person name="Baker D."/>
            <person name="Gharbi K."/>
            <person name="Hall N."/>
            <person name="Watson M."/>
            <person name="Adriaenssens E.M."/>
            <person name="Foster-Nyarko E."/>
            <person name="Jarju S."/>
            <person name="Secka A."/>
            <person name="Antonio M."/>
            <person name="Oren A."/>
            <person name="Chaudhuri R.R."/>
            <person name="La Ragione R."/>
            <person name="Hildebrand F."/>
            <person name="Pallen M.J."/>
        </authorList>
    </citation>
    <scope>NUCLEOTIDE SEQUENCE</scope>
    <source>
        <strain evidence="2">Gambia15-2214</strain>
    </source>
</reference>
<organism evidence="2 3">
    <name type="scientific">Candidatus Treponema excrementipullorum</name>
    <dbReference type="NCBI Taxonomy" id="2838768"/>
    <lineage>
        <taxon>Bacteria</taxon>
        <taxon>Pseudomonadati</taxon>
        <taxon>Spirochaetota</taxon>
        <taxon>Spirochaetia</taxon>
        <taxon>Spirochaetales</taxon>
        <taxon>Treponemataceae</taxon>
        <taxon>Treponema</taxon>
    </lineage>
</organism>
<evidence type="ECO:0000313" key="2">
    <source>
        <dbReference type="EMBL" id="MBU3849087.1"/>
    </source>
</evidence>
<evidence type="ECO:0000313" key="3">
    <source>
        <dbReference type="Proteomes" id="UP000823914"/>
    </source>
</evidence>